<accession>A0A4R3J8W2</accession>
<evidence type="ECO:0000313" key="2">
    <source>
        <dbReference type="EMBL" id="TCS61373.1"/>
    </source>
</evidence>
<dbReference type="PANTHER" id="PTHR39327:SF1">
    <property type="entry name" value="BLR5470 PROTEIN"/>
    <property type="match status" value="1"/>
</dbReference>
<sequence length="228" mass="26125">MILPFMAAFSARALARGALFFLCFTCVFVAAHDAQAIQSQPSFFGTREVKSTNLKPFKKWNGALARFSREMAIKKKTPCGATELNKCNYLKWMAFLKDLRGKPPLAQIKAVNSYMNRAPYITDMQNWGVQDYWETPNEFMARFGDCEDYAIAKYISLKFLGFKEDDLRVVALKDLNLKIGHAVLVVFFKGKTLVLDNQIRQVVQASTIHHYLPVFSINAKAWWRHIKP</sequence>
<dbReference type="Gene3D" id="3.10.620.30">
    <property type="match status" value="1"/>
</dbReference>
<feature type="chain" id="PRO_5020203479" evidence="1">
    <location>
        <begin position="31"/>
        <end position="228"/>
    </location>
</feature>
<gene>
    <name evidence="2" type="ORF">EDD55_108175</name>
</gene>
<organism evidence="2 3">
    <name type="scientific">Varunaivibrio sulfuroxidans</name>
    <dbReference type="NCBI Taxonomy" id="1773489"/>
    <lineage>
        <taxon>Bacteria</taxon>
        <taxon>Pseudomonadati</taxon>
        <taxon>Pseudomonadota</taxon>
        <taxon>Alphaproteobacteria</taxon>
        <taxon>Rhodospirillales</taxon>
        <taxon>Magnetovibrionaceae</taxon>
        <taxon>Varunaivibrio</taxon>
    </lineage>
</organism>
<dbReference type="Pfam" id="PF06035">
    <property type="entry name" value="Peptidase_C93"/>
    <property type="match status" value="1"/>
</dbReference>
<dbReference type="InterPro" id="IPR010319">
    <property type="entry name" value="Transglutaminase-like_Cys_pept"/>
</dbReference>
<dbReference type="PANTHER" id="PTHR39327">
    <property type="match status" value="1"/>
</dbReference>
<dbReference type="AlphaFoldDB" id="A0A4R3J8W2"/>
<dbReference type="EMBL" id="SLZW01000008">
    <property type="protein sequence ID" value="TCS61373.1"/>
    <property type="molecule type" value="Genomic_DNA"/>
</dbReference>
<comment type="caution">
    <text evidence="2">The sequence shown here is derived from an EMBL/GenBank/DDBJ whole genome shotgun (WGS) entry which is preliminary data.</text>
</comment>
<proteinExistence type="predicted"/>
<name>A0A4R3J8W2_9PROT</name>
<evidence type="ECO:0000256" key="1">
    <source>
        <dbReference type="SAM" id="SignalP"/>
    </source>
</evidence>
<reference evidence="2 3" key="1">
    <citation type="submission" date="2019-03" db="EMBL/GenBank/DDBJ databases">
        <title>Genomic Encyclopedia of Type Strains, Phase IV (KMG-IV): sequencing the most valuable type-strain genomes for metagenomic binning, comparative biology and taxonomic classification.</title>
        <authorList>
            <person name="Goeker M."/>
        </authorList>
    </citation>
    <scope>NUCLEOTIDE SEQUENCE [LARGE SCALE GENOMIC DNA]</scope>
    <source>
        <strain evidence="2 3">DSM 101688</strain>
    </source>
</reference>
<dbReference type="Proteomes" id="UP000295304">
    <property type="component" value="Unassembled WGS sequence"/>
</dbReference>
<keyword evidence="1" id="KW-0732">Signal</keyword>
<evidence type="ECO:0000313" key="3">
    <source>
        <dbReference type="Proteomes" id="UP000295304"/>
    </source>
</evidence>
<keyword evidence="3" id="KW-1185">Reference proteome</keyword>
<protein>
    <submittedName>
        <fullName evidence="2">Transglutaminase-like cysteine proteinase BTLCP</fullName>
    </submittedName>
</protein>
<feature type="signal peptide" evidence="1">
    <location>
        <begin position="1"/>
        <end position="30"/>
    </location>
</feature>
<dbReference type="OrthoDB" id="5401788at2"/>